<dbReference type="PANTHER" id="PTHR45648">
    <property type="entry name" value="GDSL LIPASE/ACYLHYDROLASE FAMILY PROTEIN (AFU_ORTHOLOGUE AFUA_4G14700)"/>
    <property type="match status" value="1"/>
</dbReference>
<evidence type="ECO:0000256" key="3">
    <source>
        <dbReference type="ARBA" id="ARBA00022963"/>
    </source>
</evidence>
<keyword evidence="4" id="KW-0472">Membrane</keyword>
<dbReference type="GO" id="GO:0004806">
    <property type="term" value="F:triacylglycerol lipase activity"/>
    <property type="evidence" value="ECO:0007669"/>
    <property type="project" value="UniProtKB-EC"/>
</dbReference>
<dbReference type="SUPFAM" id="SSF52266">
    <property type="entry name" value="SGNH hydrolase"/>
    <property type="match status" value="1"/>
</dbReference>
<dbReference type="AlphaFoldDB" id="A0A2P6QAL4"/>
<dbReference type="InterPro" id="IPR051058">
    <property type="entry name" value="GDSL_Est/Lipase"/>
</dbReference>
<reference evidence="5 6" key="1">
    <citation type="journal article" date="2018" name="Nat. Genet.">
        <title>The Rosa genome provides new insights in the design of modern roses.</title>
        <authorList>
            <person name="Bendahmane M."/>
        </authorList>
    </citation>
    <scope>NUCLEOTIDE SEQUENCE [LARGE SCALE GENOMIC DNA]</scope>
    <source>
        <strain evidence="6">cv. Old Blush</strain>
    </source>
</reference>
<dbReference type="Gramene" id="PRQ31226">
    <property type="protein sequence ID" value="PRQ31226"/>
    <property type="gene ID" value="RchiOBHm_Chr5g0033141"/>
</dbReference>
<keyword evidence="3" id="KW-0443">Lipid metabolism</keyword>
<keyword evidence="4" id="KW-0812">Transmembrane</keyword>
<dbReference type="CDD" id="cd01837">
    <property type="entry name" value="SGNH_plant_lipase_like"/>
    <property type="match status" value="1"/>
</dbReference>
<comment type="similarity">
    <text evidence="1">Belongs to the 'GDSL' lipolytic enzyme family.</text>
</comment>
<keyword evidence="2 5" id="KW-0378">Hydrolase</keyword>
<evidence type="ECO:0000256" key="2">
    <source>
        <dbReference type="ARBA" id="ARBA00022801"/>
    </source>
</evidence>
<dbReference type="InterPro" id="IPR036514">
    <property type="entry name" value="SGNH_hydro_sf"/>
</dbReference>
<organism evidence="5 6">
    <name type="scientific">Rosa chinensis</name>
    <name type="common">China rose</name>
    <dbReference type="NCBI Taxonomy" id="74649"/>
    <lineage>
        <taxon>Eukaryota</taxon>
        <taxon>Viridiplantae</taxon>
        <taxon>Streptophyta</taxon>
        <taxon>Embryophyta</taxon>
        <taxon>Tracheophyta</taxon>
        <taxon>Spermatophyta</taxon>
        <taxon>Magnoliopsida</taxon>
        <taxon>eudicotyledons</taxon>
        <taxon>Gunneridae</taxon>
        <taxon>Pentapetalae</taxon>
        <taxon>rosids</taxon>
        <taxon>fabids</taxon>
        <taxon>Rosales</taxon>
        <taxon>Rosaceae</taxon>
        <taxon>Rosoideae</taxon>
        <taxon>Rosoideae incertae sedis</taxon>
        <taxon>Rosa</taxon>
    </lineage>
</organism>
<dbReference type="EMBL" id="PDCK01000043">
    <property type="protein sequence ID" value="PRQ31226.1"/>
    <property type="molecule type" value="Genomic_DNA"/>
</dbReference>
<comment type="caution">
    <text evidence="5">The sequence shown here is derived from an EMBL/GenBank/DDBJ whole genome shotgun (WGS) entry which is preliminary data.</text>
</comment>
<dbReference type="InterPro" id="IPR035669">
    <property type="entry name" value="SGNH_plant_lipase-like"/>
</dbReference>
<accession>A0A2P6QAL4</accession>
<gene>
    <name evidence="5" type="ORF">RchiOBHm_Chr5g0033141</name>
</gene>
<dbReference type="PANTHER" id="PTHR45648:SF106">
    <property type="entry name" value="ANTHER-SPECIFIC PROLINE-RICH PROTEIN APG"/>
    <property type="match status" value="1"/>
</dbReference>
<dbReference type="GO" id="GO:0016042">
    <property type="term" value="P:lipid catabolic process"/>
    <property type="evidence" value="ECO:0007669"/>
    <property type="project" value="UniProtKB-KW"/>
</dbReference>
<evidence type="ECO:0000313" key="5">
    <source>
        <dbReference type="EMBL" id="PRQ31226.1"/>
    </source>
</evidence>
<evidence type="ECO:0000256" key="1">
    <source>
        <dbReference type="ARBA" id="ARBA00008668"/>
    </source>
</evidence>
<evidence type="ECO:0000256" key="4">
    <source>
        <dbReference type="SAM" id="Phobius"/>
    </source>
</evidence>
<proteinExistence type="inferred from homology"/>
<dbReference type="Gene3D" id="3.40.50.1110">
    <property type="entry name" value="SGNH hydrolase"/>
    <property type="match status" value="1"/>
</dbReference>
<evidence type="ECO:0000313" key="6">
    <source>
        <dbReference type="Proteomes" id="UP000238479"/>
    </source>
</evidence>
<feature type="transmembrane region" description="Helical" evidence="4">
    <location>
        <begin position="12"/>
        <end position="30"/>
    </location>
</feature>
<protein>
    <submittedName>
        <fullName evidence="5">Putative triacylglycerol lipase</fullName>
        <ecNumber evidence="5">3.1.1.3</ecNumber>
    </submittedName>
</protein>
<dbReference type="Proteomes" id="UP000238479">
    <property type="component" value="Chromosome 5"/>
</dbReference>
<dbReference type="OMA" id="CNEETNY"/>
<dbReference type="EC" id="3.1.1.3" evidence="5"/>
<keyword evidence="4" id="KW-1133">Transmembrane helix</keyword>
<dbReference type="Pfam" id="PF00657">
    <property type="entry name" value="Lipase_GDSL"/>
    <property type="match status" value="1"/>
</dbReference>
<keyword evidence="6" id="KW-1185">Reference proteome</keyword>
<dbReference type="OrthoDB" id="1600564at2759"/>
<keyword evidence="3" id="KW-0442">Lipid degradation</keyword>
<sequence length="365" mass="40066">MTMEACSVSPTIFFTIFSIIVSVFIAFSNAQTVPAIYIFGDSLLDVGNNNYLTISVAKANFPHNGIDFPTKKPTGRFCNGKNSADFLAEKVGLPTSPPYLSLVSKSNKQKGSFEAGVSFASGGAGIFNGTDDEYRQSLPLTKQIGYYSQVCEELRQQLGAQAAQDHLSKSLHVVLIGSNDVFGYLDSSSTQKQYTPDQYVDLMLSTLKQHLKRIHSLGARKFVILGTGPVGCCPARRDDKTGECNEVGNSISAKYSDGLKSMMQQLKPALGINYSFFETYGIFRNIVQNPSTYGFNETKAACCGLGFLNAKAPCIPVSSYCSNRRNHMFWDFYHPTEATHKILVEHLFEGSTYTVPMNVKNLVSL</sequence>
<name>A0A2P6QAL4_ROSCH</name>
<dbReference type="InterPro" id="IPR001087">
    <property type="entry name" value="GDSL"/>
</dbReference>